<dbReference type="InterPro" id="IPR025714">
    <property type="entry name" value="Methyltranfer_dom"/>
</dbReference>
<protein>
    <submittedName>
        <fullName evidence="1">Uncharacterized protein</fullName>
    </submittedName>
</protein>
<dbReference type="OrthoDB" id="10006218at2759"/>
<dbReference type="InterPro" id="IPR026913">
    <property type="entry name" value="METTL24"/>
</dbReference>
<keyword evidence="2" id="KW-1185">Reference proteome</keyword>
<accession>A0A0N8AEB0</accession>
<dbReference type="PANTHER" id="PTHR32026:SF10">
    <property type="entry name" value="METHYLTRANSFERASE-LIKE PROTEIN 24-RELATED"/>
    <property type="match status" value="1"/>
</dbReference>
<evidence type="ECO:0000313" key="2">
    <source>
        <dbReference type="Proteomes" id="UP000076858"/>
    </source>
</evidence>
<dbReference type="AlphaFoldDB" id="A0A0N8AEB0"/>
<comment type="caution">
    <text evidence="1">The sequence shown here is derived from an EMBL/GenBank/DDBJ whole genome shotgun (WGS) entry which is preliminary data.</text>
</comment>
<dbReference type="Proteomes" id="UP000076858">
    <property type="component" value="Unassembled WGS sequence"/>
</dbReference>
<gene>
    <name evidence="1" type="ORF">APZ42_022883</name>
</gene>
<name>A0A0N8AEB0_9CRUS</name>
<dbReference type="PANTHER" id="PTHR32026">
    <property type="entry name" value="METHYLTRANSFERASE-LIKE PROTEIN 24"/>
    <property type="match status" value="1"/>
</dbReference>
<reference evidence="1 2" key="1">
    <citation type="submission" date="2016-03" db="EMBL/GenBank/DDBJ databases">
        <title>EvidentialGene: Evidence-directed Construction of Genes on Genomes.</title>
        <authorList>
            <person name="Gilbert D.G."/>
            <person name="Choi J.-H."/>
            <person name="Mockaitis K."/>
            <person name="Colbourne J."/>
            <person name="Pfrender M."/>
        </authorList>
    </citation>
    <scope>NUCLEOTIDE SEQUENCE [LARGE SCALE GENOMIC DNA]</scope>
    <source>
        <strain evidence="1 2">Xinb3</strain>
        <tissue evidence="1">Complete organism</tissue>
    </source>
</reference>
<dbReference type="EMBL" id="LRGB01001361">
    <property type="protein sequence ID" value="KZS12721.1"/>
    <property type="molecule type" value="Genomic_DNA"/>
</dbReference>
<dbReference type="Pfam" id="PF13383">
    <property type="entry name" value="Methyltransf_22"/>
    <property type="match status" value="1"/>
</dbReference>
<sequence>MGPNVKKWLLVQSFAVAVVFVTGLMVVLLQDEEQFNAKNCFQRVVTSLSENWFGRNCRGGIDWTLHRVDELTMEQIITYVEWSNSSSCRLSHDFGGNVIFTAGVDGQKAVCLDPAVRPERASGAWPPVTKKKFNECLVYSFGIKNEWSFDEAMEALGCRVYAFDPSMNRTRHDHTSKIHFYDLGLSDRDEQRLDDKDVKKNWTMKSLDSIYRNLLGHGGKMIDYLKIDIERDEWIVLPQILSSGMMDHVRQMGVEIHLLSPTGNNTLDGIRQNIKILKSLEDYGLVRFDSKFNLWSNDLKIIDNAEWWGYDAYELVWYNSKLARTAREI</sequence>
<organism evidence="1 2">
    <name type="scientific">Daphnia magna</name>
    <dbReference type="NCBI Taxonomy" id="35525"/>
    <lineage>
        <taxon>Eukaryota</taxon>
        <taxon>Metazoa</taxon>
        <taxon>Ecdysozoa</taxon>
        <taxon>Arthropoda</taxon>
        <taxon>Crustacea</taxon>
        <taxon>Branchiopoda</taxon>
        <taxon>Diplostraca</taxon>
        <taxon>Cladocera</taxon>
        <taxon>Anomopoda</taxon>
        <taxon>Daphniidae</taxon>
        <taxon>Daphnia</taxon>
    </lineage>
</organism>
<evidence type="ECO:0000313" key="1">
    <source>
        <dbReference type="EMBL" id="KZS12721.1"/>
    </source>
</evidence>
<proteinExistence type="predicted"/>